<dbReference type="Pfam" id="PF20256">
    <property type="entry name" value="MoCoBD_2"/>
    <property type="match status" value="2"/>
</dbReference>
<dbReference type="InterPro" id="IPR000674">
    <property type="entry name" value="Ald_Oxase/Xan_DH_a/b"/>
</dbReference>
<dbReference type="AlphaFoldDB" id="A0A1X7AGU6"/>
<organism evidence="3 4">
    <name type="scientific">Parendozoicomonas haliclonae</name>
    <dbReference type="NCBI Taxonomy" id="1960125"/>
    <lineage>
        <taxon>Bacteria</taxon>
        <taxon>Pseudomonadati</taxon>
        <taxon>Pseudomonadota</taxon>
        <taxon>Gammaproteobacteria</taxon>
        <taxon>Oceanospirillales</taxon>
        <taxon>Endozoicomonadaceae</taxon>
        <taxon>Parendozoicomonas</taxon>
    </lineage>
</organism>
<dbReference type="PANTHER" id="PTHR47495:SF2">
    <property type="entry name" value="ALDEHYDE DEHYDROGENASE"/>
    <property type="match status" value="1"/>
</dbReference>
<dbReference type="PANTHER" id="PTHR47495">
    <property type="entry name" value="ALDEHYDE DEHYDROGENASE"/>
    <property type="match status" value="1"/>
</dbReference>
<reference evidence="3 4" key="1">
    <citation type="submission" date="2017-03" db="EMBL/GenBank/DDBJ databases">
        <authorList>
            <person name="Afonso C.L."/>
            <person name="Miller P.J."/>
            <person name="Scott M.A."/>
            <person name="Spackman E."/>
            <person name="Goraichik I."/>
            <person name="Dimitrov K.M."/>
            <person name="Suarez D.L."/>
            <person name="Swayne D.E."/>
        </authorList>
    </citation>
    <scope>NUCLEOTIDE SEQUENCE [LARGE SCALE GENOMIC DNA]</scope>
    <source>
        <strain evidence="3">SB41UT1</strain>
    </source>
</reference>
<dbReference type="Proteomes" id="UP000196573">
    <property type="component" value="Unassembled WGS sequence"/>
</dbReference>
<dbReference type="SMART" id="SM01008">
    <property type="entry name" value="Ald_Xan_dh_C"/>
    <property type="match status" value="1"/>
</dbReference>
<dbReference type="NCBIfam" id="TIGR01409">
    <property type="entry name" value="TAT_signal_seq"/>
    <property type="match status" value="1"/>
</dbReference>
<dbReference type="InterPro" id="IPR046867">
    <property type="entry name" value="AldOxase/xan_DH_MoCoBD2"/>
</dbReference>
<dbReference type="SUPFAM" id="SSF54665">
    <property type="entry name" value="CO dehydrogenase molybdoprotein N-domain-like"/>
    <property type="match status" value="1"/>
</dbReference>
<dbReference type="InterPro" id="IPR006311">
    <property type="entry name" value="TAT_signal"/>
</dbReference>
<dbReference type="InterPro" id="IPR052516">
    <property type="entry name" value="N-heterocyclic_Hydroxylase"/>
</dbReference>
<dbReference type="InterPro" id="IPR008274">
    <property type="entry name" value="AldOxase/xan_DH_MoCoBD1"/>
</dbReference>
<evidence type="ECO:0000259" key="2">
    <source>
        <dbReference type="SMART" id="SM01008"/>
    </source>
</evidence>
<evidence type="ECO:0000313" key="4">
    <source>
        <dbReference type="Proteomes" id="UP000196573"/>
    </source>
</evidence>
<keyword evidence="4" id="KW-1185">Reference proteome</keyword>
<keyword evidence="3" id="KW-0560">Oxidoreductase</keyword>
<evidence type="ECO:0000256" key="1">
    <source>
        <dbReference type="ARBA" id="ARBA00022729"/>
    </source>
</evidence>
<dbReference type="PIRSF" id="PIRSF036389">
    <property type="entry name" value="IOR_B"/>
    <property type="match status" value="1"/>
</dbReference>
<proteinExistence type="predicted"/>
<sequence length="736" mass="79905">MSEPTVSSSLSRRGFLKASMTAGGALTLGFTIPSISSAQDQQESWQANAWLEVDKDNQLTLIIDRVEMGQGTMTGLTTLVAEELSTSPDAILTRFAPAAKEYRNPLFNMQMTGGSTSLAVAWTHLREAAAAMGWLLTSSAADIWQVPHRECALSQGHVVHPAHGKLPWSQLIGVAQHKKLPSDIPLKPAGEFRYIGKRNQRTDAAPKSFGQADYGIDTKLPGMVHAVVIHSTYIGGTLKSYSADKAKNSAGVIDVFPIAQGIAVVAEKYWQARKAALLVEAQWEPGETGETSSEDIFNHYRQLLDEDDAKVIQREGYPNRVRKNASQLITAEYQVPFLAHATLEPQNCVAHVTDKGVEIWAPTQAPDLAQVAASRVTDFSPSDVTVHTTFLGGGFGRRLIQDFVEEAAAIAHRVKRPVKLLWSREDDTRNDHFRPAAMHRMTGSIDGNGYPELWHHSIACPTLMDWIVKDAAPAMFAGMPKWTFGTLANVGLAAQGTLAPDDHSPWEGADTISYALPNLMLDYTKAENTIPVTYWRSVGNSHTSFAVESFIDELAHAANTSPLTFRQNLLTDAPRAKKVLNIAAEKAGWGKAPAGRYQGIAFFFSFNTWVAQVAEVSVSGTTIKVEKVTCVVDCGTVVNPEIVKAQMEGGIIFGLTAALYGEITVNNGQVQQSNFHDYPLLRMNEIPDIDVHIIDSEEPPTGVGEPGLPPIAPAVANAVFAATGQRLRTLPLKLSA</sequence>
<dbReference type="GO" id="GO:0047121">
    <property type="term" value="F:isoquinoline 1-oxidoreductase activity"/>
    <property type="evidence" value="ECO:0007669"/>
    <property type="project" value="UniProtKB-EC"/>
</dbReference>
<dbReference type="InterPro" id="IPR036856">
    <property type="entry name" value="Ald_Oxase/Xan_DH_a/b_sf"/>
</dbReference>
<name>A0A1X7AGU6_9GAMM</name>
<protein>
    <submittedName>
        <fullName evidence="3">Isoquinoline 1-oxidoreductase subunit beta</fullName>
        <ecNumber evidence="3">1.3.99.16</ecNumber>
    </submittedName>
</protein>
<dbReference type="Gene3D" id="3.30.365.10">
    <property type="entry name" value="Aldehyde oxidase/xanthine dehydrogenase, molybdopterin binding domain"/>
    <property type="match status" value="4"/>
</dbReference>
<dbReference type="InterPro" id="IPR019546">
    <property type="entry name" value="TAT_signal_bac_arc"/>
</dbReference>
<evidence type="ECO:0000313" key="3">
    <source>
        <dbReference type="EMBL" id="SMA39162.1"/>
    </source>
</evidence>
<dbReference type="EMBL" id="FWPT01000002">
    <property type="protein sequence ID" value="SMA39162.1"/>
    <property type="molecule type" value="Genomic_DNA"/>
</dbReference>
<dbReference type="SUPFAM" id="SSF56003">
    <property type="entry name" value="Molybdenum cofactor-binding domain"/>
    <property type="match status" value="2"/>
</dbReference>
<dbReference type="InterPro" id="IPR037165">
    <property type="entry name" value="AldOxase/xan_DH_Mopterin-bd_sf"/>
</dbReference>
<gene>
    <name evidence="3" type="primary">iorB</name>
    <name evidence="3" type="ORF">EHSB41UT_00979</name>
</gene>
<dbReference type="EC" id="1.3.99.16" evidence="3"/>
<dbReference type="Gene3D" id="3.90.1170.50">
    <property type="entry name" value="Aldehyde oxidase/xanthine dehydrogenase, a/b hammerhead"/>
    <property type="match status" value="1"/>
</dbReference>
<dbReference type="OrthoDB" id="9767994at2"/>
<dbReference type="PROSITE" id="PS51318">
    <property type="entry name" value="TAT"/>
    <property type="match status" value="1"/>
</dbReference>
<accession>A0A1X7AGU6</accession>
<dbReference type="Pfam" id="PF02738">
    <property type="entry name" value="MoCoBD_1"/>
    <property type="match status" value="1"/>
</dbReference>
<dbReference type="RefSeq" id="WP_087107471.1">
    <property type="nucleotide sequence ID" value="NZ_CBCSCN010000001.1"/>
</dbReference>
<keyword evidence="1" id="KW-0732">Signal</keyword>
<dbReference type="InterPro" id="IPR012368">
    <property type="entry name" value="OxRdtase_Mopterin-bd_su_IorB"/>
</dbReference>
<feature type="domain" description="Aldehyde oxidase/xanthine dehydrogenase a/b hammerhead" evidence="2">
    <location>
        <begin position="209"/>
        <end position="287"/>
    </location>
</feature>